<organism evidence="4 5">
    <name type="scientific">Candidatus Veblenbacteria bacterium RIFOXYA2_FULL_43_9</name>
    <dbReference type="NCBI Taxonomy" id="1802425"/>
    <lineage>
        <taxon>Bacteria</taxon>
        <taxon>Candidatus Vebleniibacteriota</taxon>
    </lineage>
</organism>
<keyword evidence="1" id="KW-0645">Protease</keyword>
<protein>
    <recommendedName>
        <fullName evidence="3">PDZ domain-containing protein</fullName>
    </recommendedName>
</protein>
<dbReference type="PANTHER" id="PTHR43343:SF3">
    <property type="entry name" value="PROTEASE DO-LIKE 8, CHLOROPLASTIC"/>
    <property type="match status" value="1"/>
</dbReference>
<dbReference type="InterPro" id="IPR036034">
    <property type="entry name" value="PDZ_sf"/>
</dbReference>
<keyword evidence="2" id="KW-0378">Hydrolase</keyword>
<sequence>MKKYFWLILTVLIALPAISIAQWSYLPTIPGPIDLEELARPTYKIAATQPVVSEEEAVIKTYENLLPSVVSILITEKVSNDLGEVSLQETGGGTGFFISSDGYIITNKHVVLEKNVNYTVITNTNKEYVGSVLARDPLFDIAIMKIEGTGFKPAKLGDSDKIRIAQSVIAIGNVLTEFKNSVTRGIISGVGRTITASGSNITETIEGAIQTDASINPGNSGGPLVNLNGEVIGINTAIYRSGEALGFALPINLAKDALAKFKKYGEIKRTFLGVRYIMLNRYLSFANKLPVQEGAYVLKEIPSGEPTIIPDGPAEAAGIKPGDVILEVNGQKLSAMNSLSTAISKYDPDVQITLKVLRSGTEYTLKATLGERTAE</sequence>
<dbReference type="PROSITE" id="PS50106">
    <property type="entry name" value="PDZ"/>
    <property type="match status" value="1"/>
</dbReference>
<proteinExistence type="predicted"/>
<accession>A0A1G2Q236</accession>
<evidence type="ECO:0000256" key="2">
    <source>
        <dbReference type="ARBA" id="ARBA00022801"/>
    </source>
</evidence>
<dbReference type="GO" id="GO:0004252">
    <property type="term" value="F:serine-type endopeptidase activity"/>
    <property type="evidence" value="ECO:0007669"/>
    <property type="project" value="InterPro"/>
</dbReference>
<comment type="caution">
    <text evidence="4">The sequence shown here is derived from an EMBL/GenBank/DDBJ whole genome shotgun (WGS) entry which is preliminary data.</text>
</comment>
<dbReference type="GO" id="GO:0006508">
    <property type="term" value="P:proteolysis"/>
    <property type="evidence" value="ECO:0007669"/>
    <property type="project" value="UniProtKB-KW"/>
</dbReference>
<dbReference type="Pfam" id="PF13180">
    <property type="entry name" value="PDZ_2"/>
    <property type="match status" value="1"/>
</dbReference>
<evidence type="ECO:0000256" key="1">
    <source>
        <dbReference type="ARBA" id="ARBA00022670"/>
    </source>
</evidence>
<dbReference type="InterPro" id="IPR001940">
    <property type="entry name" value="Peptidase_S1C"/>
</dbReference>
<evidence type="ECO:0000313" key="4">
    <source>
        <dbReference type="EMBL" id="OHA54630.1"/>
    </source>
</evidence>
<reference evidence="4 5" key="1">
    <citation type="journal article" date="2016" name="Nat. Commun.">
        <title>Thousands of microbial genomes shed light on interconnected biogeochemical processes in an aquifer system.</title>
        <authorList>
            <person name="Anantharaman K."/>
            <person name="Brown C.T."/>
            <person name="Hug L.A."/>
            <person name="Sharon I."/>
            <person name="Castelle C.J."/>
            <person name="Probst A.J."/>
            <person name="Thomas B.C."/>
            <person name="Singh A."/>
            <person name="Wilkins M.J."/>
            <person name="Karaoz U."/>
            <person name="Brodie E.L."/>
            <person name="Williams K.H."/>
            <person name="Hubbard S.S."/>
            <person name="Banfield J.F."/>
        </authorList>
    </citation>
    <scope>NUCLEOTIDE SEQUENCE [LARGE SCALE GENOMIC DNA]</scope>
</reference>
<dbReference type="Pfam" id="PF13365">
    <property type="entry name" value="Trypsin_2"/>
    <property type="match status" value="1"/>
</dbReference>
<dbReference type="Proteomes" id="UP000178936">
    <property type="component" value="Unassembled WGS sequence"/>
</dbReference>
<name>A0A1G2Q236_9BACT</name>
<evidence type="ECO:0000259" key="3">
    <source>
        <dbReference type="PROSITE" id="PS50106"/>
    </source>
</evidence>
<dbReference type="SUPFAM" id="SSF50156">
    <property type="entry name" value="PDZ domain-like"/>
    <property type="match status" value="1"/>
</dbReference>
<evidence type="ECO:0000313" key="5">
    <source>
        <dbReference type="Proteomes" id="UP000178936"/>
    </source>
</evidence>
<dbReference type="Gene3D" id="2.30.42.10">
    <property type="match status" value="1"/>
</dbReference>
<dbReference type="PANTHER" id="PTHR43343">
    <property type="entry name" value="PEPTIDASE S12"/>
    <property type="match status" value="1"/>
</dbReference>
<dbReference type="InterPro" id="IPR051201">
    <property type="entry name" value="Chloro_Bact_Ser_Proteases"/>
</dbReference>
<dbReference type="PRINTS" id="PR00834">
    <property type="entry name" value="PROTEASES2C"/>
</dbReference>
<gene>
    <name evidence="4" type="ORF">A2226_01290</name>
</gene>
<dbReference type="Gene3D" id="2.40.10.120">
    <property type="match status" value="1"/>
</dbReference>
<dbReference type="AlphaFoldDB" id="A0A1G2Q236"/>
<dbReference type="InterPro" id="IPR001478">
    <property type="entry name" value="PDZ"/>
</dbReference>
<dbReference type="InterPro" id="IPR009003">
    <property type="entry name" value="Peptidase_S1_PA"/>
</dbReference>
<dbReference type="SUPFAM" id="SSF50494">
    <property type="entry name" value="Trypsin-like serine proteases"/>
    <property type="match status" value="1"/>
</dbReference>
<dbReference type="SMART" id="SM00228">
    <property type="entry name" value="PDZ"/>
    <property type="match status" value="1"/>
</dbReference>
<dbReference type="EMBL" id="MHTB01000043">
    <property type="protein sequence ID" value="OHA54630.1"/>
    <property type="molecule type" value="Genomic_DNA"/>
</dbReference>
<feature type="domain" description="PDZ" evidence="3">
    <location>
        <begin position="308"/>
        <end position="360"/>
    </location>
</feature>